<organism evidence="9 10">
    <name type="scientific">Dethiosulfatarculus sandiegensis</name>
    <dbReference type="NCBI Taxonomy" id="1429043"/>
    <lineage>
        <taxon>Bacteria</taxon>
        <taxon>Pseudomonadati</taxon>
        <taxon>Thermodesulfobacteriota</taxon>
        <taxon>Desulfarculia</taxon>
        <taxon>Desulfarculales</taxon>
        <taxon>Desulfarculaceae</taxon>
        <taxon>Dethiosulfatarculus</taxon>
    </lineage>
</organism>
<keyword evidence="10" id="KW-1185">Reference proteome</keyword>
<dbReference type="EMBL" id="AZAC01000001">
    <property type="protein sequence ID" value="KIX15789.1"/>
    <property type="molecule type" value="Genomic_DNA"/>
</dbReference>
<evidence type="ECO:0000256" key="6">
    <source>
        <dbReference type="ARBA" id="ARBA00022989"/>
    </source>
</evidence>
<keyword evidence="6 8" id="KW-1133">Transmembrane helix</keyword>
<gene>
    <name evidence="9" type="ORF">X474_00135</name>
</gene>
<dbReference type="PANTHER" id="PTHR30472:SF70">
    <property type="entry name" value="MOLYBDATE IMPORT SYSTEM PERMEASE PROTEIN MOLB"/>
    <property type="match status" value="1"/>
</dbReference>
<dbReference type="SUPFAM" id="SSF81345">
    <property type="entry name" value="ABC transporter involved in vitamin B12 uptake, BtuC"/>
    <property type="match status" value="1"/>
</dbReference>
<dbReference type="Pfam" id="PF01032">
    <property type="entry name" value="FecCD"/>
    <property type="match status" value="1"/>
</dbReference>
<feature type="transmembrane region" description="Helical" evidence="8">
    <location>
        <begin position="20"/>
        <end position="39"/>
    </location>
</feature>
<dbReference type="CDD" id="cd06550">
    <property type="entry name" value="TM_ABC_iron-siderophores_like"/>
    <property type="match status" value="1"/>
</dbReference>
<keyword evidence="7 8" id="KW-0472">Membrane</keyword>
<dbReference type="AlphaFoldDB" id="A0A0D2JCB9"/>
<feature type="transmembrane region" description="Helical" evidence="8">
    <location>
        <begin position="79"/>
        <end position="97"/>
    </location>
</feature>
<dbReference type="OrthoDB" id="9782305at2"/>
<reference evidence="9 10" key="1">
    <citation type="submission" date="2013-11" db="EMBL/GenBank/DDBJ databases">
        <title>Metagenomic analysis of a methanogenic consortium involved in long chain n-alkane degradation.</title>
        <authorList>
            <person name="Davidova I.A."/>
            <person name="Callaghan A.V."/>
            <person name="Wawrik B."/>
            <person name="Pruitt S."/>
            <person name="Marks C."/>
            <person name="Duncan K.E."/>
            <person name="Suflita J.M."/>
        </authorList>
    </citation>
    <scope>NUCLEOTIDE SEQUENCE [LARGE SCALE GENOMIC DNA]</scope>
    <source>
        <strain evidence="9 10">SPR</strain>
    </source>
</reference>
<feature type="transmembrane region" description="Helical" evidence="8">
    <location>
        <begin position="136"/>
        <end position="155"/>
    </location>
</feature>
<evidence type="ECO:0000256" key="2">
    <source>
        <dbReference type="ARBA" id="ARBA00007935"/>
    </source>
</evidence>
<evidence type="ECO:0000313" key="9">
    <source>
        <dbReference type="EMBL" id="KIX15789.1"/>
    </source>
</evidence>
<name>A0A0D2JCB9_9BACT</name>
<dbReference type="GO" id="GO:0022857">
    <property type="term" value="F:transmembrane transporter activity"/>
    <property type="evidence" value="ECO:0007669"/>
    <property type="project" value="InterPro"/>
</dbReference>
<keyword evidence="5 8" id="KW-0812">Transmembrane</keyword>
<feature type="transmembrane region" description="Helical" evidence="8">
    <location>
        <begin position="250"/>
        <end position="276"/>
    </location>
</feature>
<dbReference type="InterPro" id="IPR000522">
    <property type="entry name" value="ABC_transptr_permease_BtuC"/>
</dbReference>
<keyword evidence="3" id="KW-0813">Transport</keyword>
<feature type="transmembrane region" description="Helical" evidence="8">
    <location>
        <begin position="109"/>
        <end position="129"/>
    </location>
</feature>
<proteinExistence type="inferred from homology"/>
<accession>A0A0D2JCB9</accession>
<dbReference type="RefSeq" id="WP_044346044.1">
    <property type="nucleotide sequence ID" value="NZ_AZAC01000001.1"/>
</dbReference>
<feature type="transmembrane region" description="Helical" evidence="8">
    <location>
        <begin position="296"/>
        <end position="315"/>
    </location>
</feature>
<comment type="subcellular location">
    <subcellularLocation>
        <location evidence="1">Cell membrane</location>
        <topology evidence="1">Multi-pass membrane protein</topology>
    </subcellularLocation>
</comment>
<dbReference type="InParanoid" id="A0A0D2JCB9"/>
<evidence type="ECO:0000313" key="10">
    <source>
        <dbReference type="Proteomes" id="UP000032233"/>
    </source>
</evidence>
<dbReference type="STRING" id="1429043.X474_00135"/>
<evidence type="ECO:0000256" key="3">
    <source>
        <dbReference type="ARBA" id="ARBA00022448"/>
    </source>
</evidence>
<dbReference type="GO" id="GO:0033214">
    <property type="term" value="P:siderophore-iron import into cell"/>
    <property type="evidence" value="ECO:0007669"/>
    <property type="project" value="TreeGrafter"/>
</dbReference>
<comment type="caution">
    <text evidence="9">The sequence shown here is derived from an EMBL/GenBank/DDBJ whole genome shotgun (WGS) entry which is preliminary data.</text>
</comment>
<comment type="similarity">
    <text evidence="2">Belongs to the binding-protein-dependent transport system permease family. FecCD subfamily.</text>
</comment>
<feature type="transmembrane region" description="Helical" evidence="8">
    <location>
        <begin position="322"/>
        <end position="342"/>
    </location>
</feature>
<dbReference type="FunFam" id="1.10.3470.10:FF:000001">
    <property type="entry name" value="Vitamin B12 ABC transporter permease BtuC"/>
    <property type="match status" value="1"/>
</dbReference>
<evidence type="ECO:0000256" key="1">
    <source>
        <dbReference type="ARBA" id="ARBA00004651"/>
    </source>
</evidence>
<sequence>MPKRSVDLASDGLARNYGCLVAGLSALTLVCFIGSLLVGRMNISVVELLGMTWSWFNGEPMEAEGVSWLVFSQVRFPRCILAILVGGSLALSGAVYQGLFRNPLVSPNILGVSAGCTLGAALGLILPGLGFGMVRGLAFVLGLGAVFAALALARLVAVRSVIVLVLAGLVITSVLNALLMIIKTQADPYSQLPAIVFWIMGSLHRSSWQDLYWALPLMGGGYLFFHAFRFRLNVLSLGDDQARSLGTNPLLWRVSFICVSSLMVAFAVSTCGQIAWLGLVAPHMARTLVGPNHERMIPVTALLGALFLLLADGLARTLTAAELPVSIITSLTGGPFFAYLLYKNRGSGWT</sequence>
<evidence type="ECO:0000256" key="5">
    <source>
        <dbReference type="ARBA" id="ARBA00022692"/>
    </source>
</evidence>
<dbReference type="GO" id="GO:0005886">
    <property type="term" value="C:plasma membrane"/>
    <property type="evidence" value="ECO:0007669"/>
    <property type="project" value="UniProtKB-SubCell"/>
</dbReference>
<dbReference type="Proteomes" id="UP000032233">
    <property type="component" value="Unassembled WGS sequence"/>
</dbReference>
<feature type="transmembrane region" description="Helical" evidence="8">
    <location>
        <begin position="161"/>
        <end position="182"/>
    </location>
</feature>
<dbReference type="InterPro" id="IPR037294">
    <property type="entry name" value="ABC_BtuC-like"/>
</dbReference>
<evidence type="ECO:0000256" key="8">
    <source>
        <dbReference type="SAM" id="Phobius"/>
    </source>
</evidence>
<keyword evidence="4" id="KW-1003">Cell membrane</keyword>
<feature type="transmembrane region" description="Helical" evidence="8">
    <location>
        <begin position="211"/>
        <end position="230"/>
    </location>
</feature>
<dbReference type="PANTHER" id="PTHR30472">
    <property type="entry name" value="FERRIC ENTEROBACTIN TRANSPORT SYSTEM PERMEASE PROTEIN"/>
    <property type="match status" value="1"/>
</dbReference>
<evidence type="ECO:0000256" key="4">
    <source>
        <dbReference type="ARBA" id="ARBA00022475"/>
    </source>
</evidence>
<protein>
    <submittedName>
        <fullName evidence="9">Iron ABC transporter permease</fullName>
    </submittedName>
</protein>
<evidence type="ECO:0000256" key="7">
    <source>
        <dbReference type="ARBA" id="ARBA00023136"/>
    </source>
</evidence>
<dbReference type="Gene3D" id="1.10.3470.10">
    <property type="entry name" value="ABC transporter involved in vitamin B12 uptake, BtuC"/>
    <property type="match status" value="1"/>
</dbReference>